<dbReference type="GO" id="GO:0015744">
    <property type="term" value="P:succinate transport"/>
    <property type="evidence" value="ECO:0007669"/>
    <property type="project" value="TreeGrafter"/>
</dbReference>
<comment type="similarity">
    <text evidence="6">Belongs to the ThrE exporter (TC 2.A.79) family.</text>
</comment>
<protein>
    <recommendedName>
        <fullName evidence="8">Threonine/serine exporter-like N-terminal domain-containing protein</fullName>
    </recommendedName>
</protein>
<evidence type="ECO:0000313" key="10">
    <source>
        <dbReference type="Proteomes" id="UP000237947"/>
    </source>
</evidence>
<dbReference type="RefSeq" id="WP_106011772.1">
    <property type="nucleotide sequence ID" value="NZ_CP027226.1"/>
</dbReference>
<reference evidence="10" key="1">
    <citation type="submission" date="2018-02" db="EMBL/GenBank/DDBJ databases">
        <authorList>
            <person name="Holder M.E."/>
            <person name="Ajami N.J."/>
            <person name="Petrosino J.F."/>
        </authorList>
    </citation>
    <scope>NUCLEOTIDE SEQUENCE [LARGE SCALE GENOMIC DNA]</scope>
    <source>
        <strain evidence="10">CCUG 47711</strain>
    </source>
</reference>
<feature type="domain" description="Threonine/serine exporter-like N-terminal" evidence="8">
    <location>
        <begin position="31"/>
        <end position="271"/>
    </location>
</feature>
<keyword evidence="5 7" id="KW-0472">Membrane</keyword>
<accession>A0A2S0KLA8</accession>
<gene>
    <name evidence="9" type="ORF">C5Q98_00420</name>
</gene>
<dbReference type="Pfam" id="PF06738">
    <property type="entry name" value="ThrE"/>
    <property type="match status" value="1"/>
</dbReference>
<dbReference type="PANTHER" id="PTHR34390">
    <property type="entry name" value="UPF0442 PROTEIN YJJB-RELATED"/>
    <property type="match status" value="1"/>
</dbReference>
<dbReference type="EMBL" id="CP027226">
    <property type="protein sequence ID" value="AVM41784.1"/>
    <property type="molecule type" value="Genomic_DNA"/>
</dbReference>
<evidence type="ECO:0000256" key="7">
    <source>
        <dbReference type="SAM" id="Phobius"/>
    </source>
</evidence>
<dbReference type="InterPro" id="IPR010619">
    <property type="entry name" value="ThrE-like_N"/>
</dbReference>
<evidence type="ECO:0000313" key="9">
    <source>
        <dbReference type="EMBL" id="AVM41784.1"/>
    </source>
</evidence>
<dbReference type="OrthoDB" id="9813917at2"/>
<keyword evidence="4 7" id="KW-1133">Transmembrane helix</keyword>
<comment type="subcellular location">
    <subcellularLocation>
        <location evidence="1">Cell membrane</location>
        <topology evidence="1">Multi-pass membrane protein</topology>
    </subcellularLocation>
</comment>
<dbReference type="KEGG" id="fsa:C5Q98_00420"/>
<name>A0A2S0KLA8_9FIRM</name>
<proteinExistence type="inferred from homology"/>
<feature type="transmembrane region" description="Helical" evidence="7">
    <location>
        <begin position="193"/>
        <end position="212"/>
    </location>
</feature>
<dbReference type="PANTHER" id="PTHR34390:SF2">
    <property type="entry name" value="SUCCINATE TRANSPORTER SUBUNIT YJJP-RELATED"/>
    <property type="match status" value="1"/>
</dbReference>
<dbReference type="GO" id="GO:0022857">
    <property type="term" value="F:transmembrane transporter activity"/>
    <property type="evidence" value="ECO:0007669"/>
    <property type="project" value="InterPro"/>
</dbReference>
<feature type="transmembrane region" description="Helical" evidence="7">
    <location>
        <begin position="140"/>
        <end position="158"/>
    </location>
</feature>
<evidence type="ECO:0000256" key="3">
    <source>
        <dbReference type="ARBA" id="ARBA00022692"/>
    </source>
</evidence>
<keyword evidence="2" id="KW-1003">Cell membrane</keyword>
<evidence type="ECO:0000256" key="2">
    <source>
        <dbReference type="ARBA" id="ARBA00022475"/>
    </source>
</evidence>
<dbReference type="GO" id="GO:0005886">
    <property type="term" value="C:plasma membrane"/>
    <property type="evidence" value="ECO:0007669"/>
    <property type="project" value="UniProtKB-SubCell"/>
</dbReference>
<dbReference type="InterPro" id="IPR050539">
    <property type="entry name" value="ThrE_Dicarb/AminoAcid_Exp"/>
</dbReference>
<keyword evidence="3 7" id="KW-0812">Transmembrane</keyword>
<evidence type="ECO:0000259" key="8">
    <source>
        <dbReference type="Pfam" id="PF06738"/>
    </source>
</evidence>
<evidence type="ECO:0000256" key="4">
    <source>
        <dbReference type="ARBA" id="ARBA00022989"/>
    </source>
</evidence>
<evidence type="ECO:0000256" key="1">
    <source>
        <dbReference type="ARBA" id="ARBA00004651"/>
    </source>
</evidence>
<feature type="transmembrane region" description="Helical" evidence="7">
    <location>
        <begin position="164"/>
        <end position="181"/>
    </location>
</feature>
<evidence type="ECO:0000256" key="5">
    <source>
        <dbReference type="ARBA" id="ARBA00023136"/>
    </source>
</evidence>
<sequence length="273" mass="29905">MAKINFDINPVNEINHVMHDSDSGSMSKLLDLCLRFGSLMNSVGSESARTEDSIERILAAYGIDSPSAFCIPTIVIISFKDEDGNIYTSSRRMRSQSSNFTKLDELNSLSRYLCDGELKTLSIFESELDRIEEIEYNFNMNNLIGTLLVAFGFNFIFGGDLRNAIGAMLAAFLMALINNFLTNAQVNSTFNNLASSFFGNVFVELFAMIGLINNTGTASISIIMGLVPGMLLTTSIREVFSKDYTSGLNKLVECLFIAISLAVGAALAIVLLR</sequence>
<dbReference type="Proteomes" id="UP000237947">
    <property type="component" value="Chromosome"/>
</dbReference>
<keyword evidence="10" id="KW-1185">Reference proteome</keyword>
<organism evidence="9 10">
    <name type="scientific">Fastidiosipila sanguinis</name>
    <dbReference type="NCBI Taxonomy" id="236753"/>
    <lineage>
        <taxon>Bacteria</taxon>
        <taxon>Bacillati</taxon>
        <taxon>Bacillota</taxon>
        <taxon>Clostridia</taxon>
        <taxon>Eubacteriales</taxon>
        <taxon>Oscillospiraceae</taxon>
        <taxon>Fastidiosipila</taxon>
    </lineage>
</organism>
<feature type="transmembrane region" description="Helical" evidence="7">
    <location>
        <begin position="252"/>
        <end position="272"/>
    </location>
</feature>
<evidence type="ECO:0000256" key="6">
    <source>
        <dbReference type="ARBA" id="ARBA00034125"/>
    </source>
</evidence>
<dbReference type="AlphaFoldDB" id="A0A2S0KLA8"/>
<feature type="transmembrane region" description="Helical" evidence="7">
    <location>
        <begin position="218"/>
        <end position="240"/>
    </location>
</feature>